<protein>
    <submittedName>
        <fullName evidence="1">Uncharacterized protein</fullName>
    </submittedName>
</protein>
<accession>A0A0R0BCX3</accession>
<dbReference type="EMBL" id="LLXV01000021">
    <property type="protein sequence ID" value="KRG51694.1"/>
    <property type="molecule type" value="Genomic_DNA"/>
</dbReference>
<dbReference type="Proteomes" id="UP000051757">
    <property type="component" value="Unassembled WGS sequence"/>
</dbReference>
<keyword evidence="2" id="KW-1185">Reference proteome</keyword>
<sequence>MDSFMMLERCAAAGEGEWMNKLAETLESRLTDGSGVYVSAGGNSRRCFDELAEDIRRNACQPFELSAVVMAPGIPGFDEGEEISGLCVAKEGGRWLVYRPEDDLFYAFWGPGAGHLGAHGVFGSPLYCWSA</sequence>
<proteinExistence type="predicted"/>
<reference evidence="1 2" key="1">
    <citation type="journal article" date="2016" name="Front. Microbiol.">
        <title>Genome Sequence of Type Strains of Genus Stenotrophomonas.</title>
        <authorList>
            <person name="Patil P.P."/>
            <person name="Midha S."/>
            <person name="Kumar S."/>
            <person name="Patil P.B."/>
        </authorList>
    </citation>
    <scope>NUCLEOTIDE SEQUENCE [LARGE SCALE GENOMIC DNA]</scope>
    <source>
        <strain evidence="1 2">LMG 978</strain>
    </source>
</reference>
<comment type="caution">
    <text evidence="1">The sequence shown here is derived from an EMBL/GenBank/DDBJ whole genome shotgun (WGS) entry which is preliminary data.</text>
</comment>
<organism evidence="1 2">
    <name type="scientific">Stenotrophomonas beteli</name>
    <dbReference type="NCBI Taxonomy" id="3384461"/>
    <lineage>
        <taxon>Bacteria</taxon>
        <taxon>Pseudomonadati</taxon>
        <taxon>Pseudomonadota</taxon>
        <taxon>Gammaproteobacteria</taxon>
        <taxon>Lysobacterales</taxon>
        <taxon>Lysobacteraceae</taxon>
        <taxon>Stenotrophomonas</taxon>
        <taxon>Stenotrophomonas maltophilia group</taxon>
    </lineage>
</organism>
<evidence type="ECO:0000313" key="2">
    <source>
        <dbReference type="Proteomes" id="UP000051757"/>
    </source>
</evidence>
<gene>
    <name evidence="1" type="ORF">ARC23_08260</name>
</gene>
<name>A0A0R0BCX3_9GAMM</name>
<evidence type="ECO:0000313" key="1">
    <source>
        <dbReference type="EMBL" id="KRG51694.1"/>
    </source>
</evidence>
<dbReference type="AlphaFoldDB" id="A0A0R0BCX3"/>